<evidence type="ECO:0000313" key="2">
    <source>
        <dbReference type="Proteomes" id="UP000789525"/>
    </source>
</evidence>
<evidence type="ECO:0000313" key="1">
    <source>
        <dbReference type="EMBL" id="CAG8774570.1"/>
    </source>
</evidence>
<organism evidence="1 2">
    <name type="scientific">Acaulospora colombiana</name>
    <dbReference type="NCBI Taxonomy" id="27376"/>
    <lineage>
        <taxon>Eukaryota</taxon>
        <taxon>Fungi</taxon>
        <taxon>Fungi incertae sedis</taxon>
        <taxon>Mucoromycota</taxon>
        <taxon>Glomeromycotina</taxon>
        <taxon>Glomeromycetes</taxon>
        <taxon>Diversisporales</taxon>
        <taxon>Acaulosporaceae</taxon>
        <taxon>Acaulospora</taxon>
    </lineage>
</organism>
<reference evidence="1" key="1">
    <citation type="submission" date="2021-06" db="EMBL/GenBank/DDBJ databases">
        <authorList>
            <person name="Kallberg Y."/>
            <person name="Tangrot J."/>
            <person name="Rosling A."/>
        </authorList>
    </citation>
    <scope>NUCLEOTIDE SEQUENCE</scope>
    <source>
        <strain evidence="1">CL356</strain>
    </source>
</reference>
<dbReference type="EMBL" id="CAJVPT010067191">
    <property type="protein sequence ID" value="CAG8774570.1"/>
    <property type="molecule type" value="Genomic_DNA"/>
</dbReference>
<keyword evidence="2" id="KW-1185">Reference proteome</keyword>
<dbReference type="Proteomes" id="UP000789525">
    <property type="component" value="Unassembled WGS sequence"/>
</dbReference>
<accession>A0ACA9R2R5</accession>
<feature type="non-terminal residue" evidence="1">
    <location>
        <position position="1"/>
    </location>
</feature>
<comment type="caution">
    <text evidence="1">The sequence shown here is derived from an EMBL/GenBank/DDBJ whole genome shotgun (WGS) entry which is preliminary data.</text>
</comment>
<protein>
    <submittedName>
        <fullName evidence="1">4559_t:CDS:1</fullName>
    </submittedName>
</protein>
<proteinExistence type="predicted"/>
<gene>
    <name evidence="1" type="ORF">ACOLOM_LOCUS14010</name>
</gene>
<sequence>AEKKVYISQHGGGPSPRMISMTNVEVKTERVAAKWRQQLCSSDLEDHPSIGDLQAPG</sequence>
<feature type="non-terminal residue" evidence="1">
    <location>
        <position position="57"/>
    </location>
</feature>
<name>A0ACA9R2R5_9GLOM</name>